<feature type="signal peptide" evidence="2">
    <location>
        <begin position="1"/>
        <end position="21"/>
    </location>
</feature>
<proteinExistence type="predicted"/>
<name>A0A2N3N7W0_9PEZI</name>
<dbReference type="VEuPathDB" id="FungiDB:jhhlp_004834"/>
<dbReference type="Proteomes" id="UP000233524">
    <property type="component" value="Unassembled WGS sequence"/>
</dbReference>
<reference evidence="4 5" key="1">
    <citation type="journal article" date="2017" name="G3 (Bethesda)">
        <title>First Draft Genome Sequence of the Pathogenic Fungus Lomentospora prolificans (Formerly Scedosporium prolificans).</title>
        <authorList>
            <person name="Luo R."/>
            <person name="Zimin A."/>
            <person name="Workman R."/>
            <person name="Fan Y."/>
            <person name="Pertea G."/>
            <person name="Grossman N."/>
            <person name="Wear M.P."/>
            <person name="Jia B."/>
            <person name="Miller H."/>
            <person name="Casadevall A."/>
            <person name="Timp W."/>
            <person name="Zhang S.X."/>
            <person name="Salzberg S.L."/>
        </authorList>
    </citation>
    <scope>NUCLEOTIDE SEQUENCE [LARGE SCALE GENOMIC DNA]</scope>
    <source>
        <strain evidence="4 5">JHH-5317</strain>
    </source>
</reference>
<evidence type="ECO:0000259" key="3">
    <source>
        <dbReference type="Pfam" id="PF24870"/>
    </source>
</evidence>
<dbReference type="InParanoid" id="A0A2N3N7W0"/>
<organism evidence="4 5">
    <name type="scientific">Lomentospora prolificans</name>
    <dbReference type="NCBI Taxonomy" id="41688"/>
    <lineage>
        <taxon>Eukaryota</taxon>
        <taxon>Fungi</taxon>
        <taxon>Dikarya</taxon>
        <taxon>Ascomycota</taxon>
        <taxon>Pezizomycotina</taxon>
        <taxon>Sordariomycetes</taxon>
        <taxon>Hypocreomycetidae</taxon>
        <taxon>Microascales</taxon>
        <taxon>Microascaceae</taxon>
        <taxon>Lomentospora</taxon>
    </lineage>
</organism>
<evidence type="ECO:0000256" key="2">
    <source>
        <dbReference type="SAM" id="SignalP"/>
    </source>
</evidence>
<comment type="caution">
    <text evidence="4">The sequence shown here is derived from an EMBL/GenBank/DDBJ whole genome shotgun (WGS) entry which is preliminary data.</text>
</comment>
<feature type="domain" description="DUF7735" evidence="3">
    <location>
        <begin position="48"/>
        <end position="186"/>
    </location>
</feature>
<keyword evidence="5" id="KW-1185">Reference proteome</keyword>
<evidence type="ECO:0000256" key="1">
    <source>
        <dbReference type="SAM" id="MobiDB-lite"/>
    </source>
</evidence>
<dbReference type="AlphaFoldDB" id="A0A2N3N7W0"/>
<feature type="region of interest" description="Disordered" evidence="1">
    <location>
        <begin position="184"/>
        <end position="217"/>
    </location>
</feature>
<keyword evidence="2" id="KW-0732">Signal</keyword>
<feature type="chain" id="PRO_5014723278" description="DUF7735 domain-containing protein" evidence="2">
    <location>
        <begin position="22"/>
        <end position="239"/>
    </location>
</feature>
<protein>
    <recommendedName>
        <fullName evidence="3">DUF7735 domain-containing protein</fullName>
    </recommendedName>
</protein>
<evidence type="ECO:0000313" key="4">
    <source>
        <dbReference type="EMBL" id="PKS08452.1"/>
    </source>
</evidence>
<feature type="compositionally biased region" description="Polar residues" evidence="1">
    <location>
        <begin position="196"/>
        <end position="213"/>
    </location>
</feature>
<sequence>MQFKTILGGAAILSMATGVVARFVPGFPPTTANSLEERQVPTTVEAPARTVSEDPWQCATEDITQYFLSAPTATGNVLENINLYGQSVGVEPCEATATGLDRFSCSITDPTQWCGFTTAVAPDVLSSYSTYLSSAISYWTANSETISILATSCPVAWARPHMAQHEWIKIAKAHAECYLSEHPMTETGSGAGPTETGRSSTAVANTPTPTDNGAVSPRDQALGALALMGTGIAMLANAA</sequence>
<gene>
    <name evidence="4" type="ORF">jhhlp_004834</name>
</gene>
<dbReference type="Pfam" id="PF24870">
    <property type="entry name" value="DUF7735"/>
    <property type="match status" value="1"/>
</dbReference>
<accession>A0A2N3N7W0</accession>
<dbReference type="InterPro" id="IPR056637">
    <property type="entry name" value="DUF7735"/>
</dbReference>
<dbReference type="OrthoDB" id="4940591at2759"/>
<dbReference type="EMBL" id="NLAX01000095">
    <property type="protein sequence ID" value="PKS08452.1"/>
    <property type="molecule type" value="Genomic_DNA"/>
</dbReference>
<evidence type="ECO:0000313" key="5">
    <source>
        <dbReference type="Proteomes" id="UP000233524"/>
    </source>
</evidence>